<dbReference type="PANTHER" id="PTHR30476">
    <property type="entry name" value="UPF0234 PROTEIN YAJQ"/>
    <property type="match status" value="1"/>
</dbReference>
<gene>
    <name evidence="4" type="ORF">DCC88_09925</name>
</gene>
<dbReference type="NCBIfam" id="NF003819">
    <property type="entry name" value="PRK05412.1"/>
    <property type="match status" value="1"/>
</dbReference>
<dbReference type="Gene3D" id="3.30.70.990">
    <property type="entry name" value="YajQ-like, domain 2"/>
    <property type="match status" value="1"/>
</dbReference>
<dbReference type="PANTHER" id="PTHR30476:SF0">
    <property type="entry name" value="UPF0234 PROTEIN YAJQ"/>
    <property type="match status" value="1"/>
</dbReference>
<dbReference type="CDD" id="cd11740">
    <property type="entry name" value="YajQ_like"/>
    <property type="match status" value="1"/>
</dbReference>
<dbReference type="InterPro" id="IPR007551">
    <property type="entry name" value="YajQ/Smlt4090-like"/>
</dbReference>
<keyword evidence="1 3" id="KW-0547">Nucleotide-binding</keyword>
<dbReference type="GO" id="GO:0005829">
    <property type="term" value="C:cytosol"/>
    <property type="evidence" value="ECO:0007669"/>
    <property type="project" value="TreeGrafter"/>
</dbReference>
<comment type="function">
    <text evidence="3">Nucleotide-binding protein.</text>
</comment>
<evidence type="ECO:0000256" key="1">
    <source>
        <dbReference type="ARBA" id="ARBA00022741"/>
    </source>
</evidence>
<dbReference type="SUPFAM" id="SSF89963">
    <property type="entry name" value="YajQ-like"/>
    <property type="match status" value="2"/>
</dbReference>
<evidence type="ECO:0000313" key="5">
    <source>
        <dbReference type="Proteomes" id="UP000253934"/>
    </source>
</evidence>
<organism evidence="4 5">
    <name type="scientific">Spirobacillus cienkowskii</name>
    <dbReference type="NCBI Taxonomy" id="495820"/>
    <lineage>
        <taxon>Bacteria</taxon>
        <taxon>Pseudomonadati</taxon>
        <taxon>Bdellovibrionota</taxon>
        <taxon>Oligoflexia</taxon>
        <taxon>Silvanigrellales</taxon>
        <taxon>Spirobacillus</taxon>
    </lineage>
</organism>
<accession>A0A369KLG7</accession>
<dbReference type="AlphaFoldDB" id="A0A369KLG7"/>
<dbReference type="InterPro" id="IPR036183">
    <property type="entry name" value="YajQ-like_sf"/>
</dbReference>
<dbReference type="GO" id="GO:0000166">
    <property type="term" value="F:nucleotide binding"/>
    <property type="evidence" value="ECO:0007669"/>
    <property type="project" value="UniProtKB-UniRule"/>
</dbReference>
<keyword evidence="5" id="KW-1185">Reference proteome</keyword>
<dbReference type="Gene3D" id="3.30.70.860">
    <property type="match status" value="1"/>
</dbReference>
<comment type="similarity">
    <text evidence="2 3">Belongs to the YajQ family.</text>
</comment>
<sequence>MPSFDIVSEVSVQEVDNAVNQAQKELASRYDFKGKKYELSLDKQKFEMKLTADSESHVMAMADIINSKLLKRGIDLVSLDVDKIKPVGGMLLSQSIRIKQGIEKEIAKKITKAIKDSKLKVDAQIQDKQIRVTGKKIDDLQSVIALLKEKQQELKIPMQFINMKS</sequence>
<dbReference type="InterPro" id="IPR035571">
    <property type="entry name" value="UPF0234-like_C"/>
</dbReference>
<dbReference type="HAMAP" id="MF_00632">
    <property type="entry name" value="UPF0234"/>
    <property type="match status" value="1"/>
</dbReference>
<evidence type="ECO:0000313" key="4">
    <source>
        <dbReference type="EMBL" id="RDB35481.1"/>
    </source>
</evidence>
<reference evidence="4" key="1">
    <citation type="submission" date="2018-04" db="EMBL/GenBank/DDBJ databases">
        <title>Draft genome sequence of the Candidatus Spirobacillus cienkowskii, a pathogen of freshwater Daphnia species, reconstructed from hemolymph metagenomic reads.</title>
        <authorList>
            <person name="Bresciani L."/>
            <person name="Lemos L.N."/>
            <person name="Wale N."/>
            <person name="Lin J.Y."/>
            <person name="Fernandes G.R."/>
            <person name="Duffy M.A."/>
            <person name="Rodrigues J.M."/>
        </authorList>
    </citation>
    <scope>NUCLEOTIDE SEQUENCE [LARGE SCALE GENOMIC DNA]</scope>
    <source>
        <strain evidence="4">Binning01</strain>
    </source>
</reference>
<comment type="caution">
    <text evidence="4">The sequence shown here is derived from an EMBL/GenBank/DDBJ whole genome shotgun (WGS) entry which is preliminary data.</text>
</comment>
<dbReference type="InterPro" id="IPR035570">
    <property type="entry name" value="UPF0234_N"/>
</dbReference>
<protein>
    <recommendedName>
        <fullName evidence="3">Nucleotide-binding protein DCC88_09925</fullName>
    </recommendedName>
</protein>
<name>A0A369KLG7_9BACT</name>
<dbReference type="RefSeq" id="WP_338637359.1">
    <property type="nucleotide sequence ID" value="NZ_CP146516.1"/>
</dbReference>
<dbReference type="Pfam" id="PF04461">
    <property type="entry name" value="YajQ"/>
    <property type="match status" value="1"/>
</dbReference>
<evidence type="ECO:0000256" key="3">
    <source>
        <dbReference type="HAMAP-Rule" id="MF_00632"/>
    </source>
</evidence>
<proteinExistence type="inferred from homology"/>
<dbReference type="EMBL" id="QOVW01000084">
    <property type="protein sequence ID" value="RDB35481.1"/>
    <property type="molecule type" value="Genomic_DNA"/>
</dbReference>
<evidence type="ECO:0000256" key="2">
    <source>
        <dbReference type="ARBA" id="ARBA00093450"/>
    </source>
</evidence>
<dbReference type="Proteomes" id="UP000253934">
    <property type="component" value="Unassembled WGS sequence"/>
</dbReference>